<dbReference type="AlphaFoldDB" id="A0A973A9K9"/>
<proteinExistence type="predicted"/>
<evidence type="ECO:0000313" key="2">
    <source>
        <dbReference type="EMBL" id="NQV65893.1"/>
    </source>
</evidence>
<reference evidence="2" key="1">
    <citation type="submission" date="2020-05" db="EMBL/GenBank/DDBJ databases">
        <title>Sulfur intermediates as new biogeochemical hubs in an aquatic model microbial ecosystem.</title>
        <authorList>
            <person name="Vigneron A."/>
        </authorList>
    </citation>
    <scope>NUCLEOTIDE SEQUENCE</scope>
    <source>
        <strain evidence="2">Bin.250</strain>
    </source>
</reference>
<dbReference type="Pfam" id="PF05721">
    <property type="entry name" value="PhyH"/>
    <property type="match status" value="1"/>
</dbReference>
<protein>
    <submittedName>
        <fullName evidence="2">Phytanoyl-CoA dioxygenase family protein</fullName>
    </submittedName>
</protein>
<evidence type="ECO:0000313" key="3">
    <source>
        <dbReference type="Proteomes" id="UP000754644"/>
    </source>
</evidence>
<dbReference type="Proteomes" id="UP000754644">
    <property type="component" value="Unassembled WGS sequence"/>
</dbReference>
<gene>
    <name evidence="2" type="ORF">HQ497_11070</name>
</gene>
<dbReference type="Gene3D" id="2.60.120.620">
    <property type="entry name" value="q2cbj1_9rhob like domain"/>
    <property type="match status" value="1"/>
</dbReference>
<dbReference type="InterPro" id="IPR008775">
    <property type="entry name" value="Phytyl_CoA_dOase-like"/>
</dbReference>
<dbReference type="SUPFAM" id="SSF51197">
    <property type="entry name" value="Clavaminate synthase-like"/>
    <property type="match status" value="1"/>
</dbReference>
<keyword evidence="2" id="KW-0223">Dioxygenase</keyword>
<comment type="cofactor">
    <cofactor evidence="1">
        <name>Fe(2+)</name>
        <dbReference type="ChEBI" id="CHEBI:29033"/>
    </cofactor>
</comment>
<keyword evidence="2" id="KW-0560">Oxidoreductase</keyword>
<dbReference type="GO" id="GO:0016706">
    <property type="term" value="F:2-oxoglutarate-dependent dioxygenase activity"/>
    <property type="evidence" value="ECO:0007669"/>
    <property type="project" value="UniProtKB-ARBA"/>
</dbReference>
<dbReference type="EMBL" id="JABMOJ010000420">
    <property type="protein sequence ID" value="NQV65893.1"/>
    <property type="molecule type" value="Genomic_DNA"/>
</dbReference>
<comment type="caution">
    <text evidence="2">The sequence shown here is derived from an EMBL/GenBank/DDBJ whole genome shotgun (WGS) entry which is preliminary data.</text>
</comment>
<evidence type="ECO:0000256" key="1">
    <source>
        <dbReference type="ARBA" id="ARBA00001954"/>
    </source>
</evidence>
<name>A0A973A9K9_9GAMM</name>
<dbReference type="GO" id="GO:0005506">
    <property type="term" value="F:iron ion binding"/>
    <property type="evidence" value="ECO:0007669"/>
    <property type="project" value="UniProtKB-ARBA"/>
</dbReference>
<organism evidence="2 3">
    <name type="scientific">SAR86 cluster bacterium</name>
    <dbReference type="NCBI Taxonomy" id="2030880"/>
    <lineage>
        <taxon>Bacteria</taxon>
        <taxon>Pseudomonadati</taxon>
        <taxon>Pseudomonadota</taxon>
        <taxon>Gammaproteobacteria</taxon>
        <taxon>SAR86 cluster</taxon>
    </lineage>
</organism>
<sequence length="286" mass="31324">MAKLQTLAVTATQAQLLRVLDRDGACIIADLLPQPLRDRIVEEVMPYVEQTRFGGDDFSGRKTRRTGALIARSPACRDLVTNPIILDAARAFLAPFTEKIILHLTQTIFIGPGEGAQPLHRDRLAWGNHLPRSIEPQFNTIWALTDFTAENGATRVVPGSHRWQDGQRATAGDQCQAEMRQGSVLVYSGSVIHSGGENRSKAVRMGLNLTYCLGWLRQEENQFLSCPPHIAQHLPQALQELLGYTMGNYALGYYSDPDQGLDNNAGVLPPERALGATPAAGNTLTD</sequence>
<accession>A0A973A9K9</accession>
<dbReference type="PANTHER" id="PTHR20883:SF48">
    <property type="entry name" value="ECTOINE DIOXYGENASE"/>
    <property type="match status" value="1"/>
</dbReference>
<dbReference type="PANTHER" id="PTHR20883">
    <property type="entry name" value="PHYTANOYL-COA DIOXYGENASE DOMAIN CONTAINING 1"/>
    <property type="match status" value="1"/>
</dbReference>